<dbReference type="PANTHER" id="PTHR43394">
    <property type="entry name" value="ATP-DEPENDENT PERMEASE MDL1, MITOCHONDRIAL"/>
    <property type="match status" value="1"/>
</dbReference>
<dbReference type="GO" id="GO:0005743">
    <property type="term" value="C:mitochondrial inner membrane"/>
    <property type="evidence" value="ECO:0007669"/>
    <property type="project" value="TreeGrafter"/>
</dbReference>
<accession>Q5K0A1</accession>
<dbReference type="EMBL" id="AJ863167">
    <property type="protein sequence ID" value="CAI11363.1"/>
    <property type="molecule type" value="Genomic_DNA"/>
</dbReference>
<dbReference type="InterPro" id="IPR027417">
    <property type="entry name" value="P-loop_NTPase"/>
</dbReference>
<organism evidence="1">
    <name type="scientific">Orpinomyces sp. OUS1</name>
    <dbReference type="NCBI Taxonomy" id="301046"/>
    <lineage>
        <taxon>Eukaryota</taxon>
        <taxon>Fungi</taxon>
        <taxon>Fungi incertae sedis</taxon>
        <taxon>Chytridiomycota</taxon>
        <taxon>Chytridiomycota incertae sedis</taxon>
        <taxon>Neocallimastigomycetes</taxon>
        <taxon>Neocallimastigales</taxon>
        <taxon>Neocallimastigaceae</taxon>
        <taxon>Orpinomyces</taxon>
    </lineage>
</organism>
<evidence type="ECO:0000313" key="1">
    <source>
        <dbReference type="EMBL" id="CAI11363.1"/>
    </source>
</evidence>
<dbReference type="Gene3D" id="3.40.50.300">
    <property type="entry name" value="P-loop containing nucleotide triphosphate hydrolases"/>
    <property type="match status" value="1"/>
</dbReference>
<dbReference type="InterPro" id="IPR039421">
    <property type="entry name" value="Type_1_exporter"/>
</dbReference>
<dbReference type="GO" id="GO:0015421">
    <property type="term" value="F:ABC-type oligopeptide transporter activity"/>
    <property type="evidence" value="ECO:0007669"/>
    <property type="project" value="TreeGrafter"/>
</dbReference>
<feature type="non-terminal residue" evidence="1">
    <location>
        <position position="43"/>
    </location>
</feature>
<reference evidence="1" key="2">
    <citation type="journal article" name="Microbiology (Mosc.)">
        <title>Molecular analysis of the anaerobic rumen fungus Orpinomyces - insights into an AT-rich genome.</title>
        <authorList>
            <person name="Nicholson M.J."/>
            <person name="Theodorou M.K."/>
            <person name="Brookman J.L."/>
        </authorList>
    </citation>
    <scope>NUCLEOTIDE SEQUENCE</scope>
    <source>
        <strain evidence="1">OUS1</strain>
    </source>
</reference>
<dbReference type="AlphaFoldDB" id="Q5K0A1"/>
<dbReference type="GO" id="GO:0090374">
    <property type="term" value="P:oligopeptide export from mitochondrion"/>
    <property type="evidence" value="ECO:0007669"/>
    <property type="project" value="TreeGrafter"/>
</dbReference>
<feature type="non-terminal residue" evidence="1">
    <location>
        <position position="1"/>
    </location>
</feature>
<gene>
    <name evidence="1" type="primary">abcT3</name>
</gene>
<protein>
    <submittedName>
        <fullName evidence="1">Putatice ABC transporter protein</fullName>
    </submittedName>
</protein>
<dbReference type="PANTHER" id="PTHR43394:SF1">
    <property type="entry name" value="ATP-BINDING CASSETTE SUB-FAMILY B MEMBER 10, MITOCHONDRIAL"/>
    <property type="match status" value="1"/>
</dbReference>
<reference evidence="1" key="1">
    <citation type="journal article" date="2005" name="Microbiology (Mosc.)">
        <title>Molecular analysis of the anaerobic rumen fungus Orpinomyces - insights into an AT-rich genome.</title>
        <authorList>
            <person name="Nicholson M.J."/>
            <person name="Theodorou M.K."/>
            <person name="Brookman J.L."/>
        </authorList>
    </citation>
    <scope>NUCLEOTIDE SEQUENCE</scope>
    <source>
        <strain evidence="1">OUS1</strain>
    </source>
</reference>
<proteinExistence type="predicted"/>
<name>Q5K0A1_9FUNG</name>
<dbReference type="SUPFAM" id="SSF52540">
    <property type="entry name" value="P-loop containing nucleoside triphosphate hydrolases"/>
    <property type="match status" value="1"/>
</dbReference>
<sequence length="43" mass="4796">EFIEDLPQKYDTMIGSNEDKEGVLLSGGEQQRVCIARAILKNS</sequence>